<dbReference type="GO" id="GO:0003824">
    <property type="term" value="F:catalytic activity"/>
    <property type="evidence" value="ECO:0007669"/>
    <property type="project" value="UniProtKB-ARBA"/>
</dbReference>
<dbReference type="CDD" id="cd06558">
    <property type="entry name" value="crotonase-like"/>
    <property type="match status" value="1"/>
</dbReference>
<accession>A0A1V2H780</accession>
<dbReference type="OrthoDB" id="9781757at2"/>
<protein>
    <recommendedName>
        <fullName evidence="4">Enoyl-CoA hydratase</fullName>
    </recommendedName>
</protein>
<sequence>MDQKIAEAAEATTHARLEAGVLELTMSYPRRRNALAPALREAMMAHLEAALGKTEVRAIVLTGEGGHFCAGGDISGMQGITGMGGRARLHWGHRMIRLLAEGEKPVIAAVEGHAAGAGISVAAACDIVVASRAAVFTCSFNRVGLVPDLGLAWTLQRRMGLGRAKRVMLVGAPMGAEEAAGLGLVDHLAEPGKALEEARALARQIAARAPLSNALAKTLLNRSTGTLAESLQAEADFQGLLYTTEDFQEGRDAFLGKREPAFKGR</sequence>
<dbReference type="Pfam" id="PF00378">
    <property type="entry name" value="ECH_1"/>
    <property type="match status" value="1"/>
</dbReference>
<dbReference type="InterPro" id="IPR029045">
    <property type="entry name" value="ClpP/crotonase-like_dom_sf"/>
</dbReference>
<dbReference type="SUPFAM" id="SSF52096">
    <property type="entry name" value="ClpP/crotonase"/>
    <property type="match status" value="1"/>
</dbReference>
<gene>
    <name evidence="2" type="ORF">BKE38_02480</name>
</gene>
<organism evidence="2 3">
    <name type="scientific">Teichococcus deserti</name>
    <dbReference type="NCBI Taxonomy" id="1817963"/>
    <lineage>
        <taxon>Bacteria</taxon>
        <taxon>Pseudomonadati</taxon>
        <taxon>Pseudomonadota</taxon>
        <taxon>Alphaproteobacteria</taxon>
        <taxon>Acetobacterales</taxon>
        <taxon>Roseomonadaceae</taxon>
        <taxon>Roseomonas</taxon>
    </lineage>
</organism>
<proteinExistence type="inferred from homology"/>
<dbReference type="RefSeq" id="WP_076955797.1">
    <property type="nucleotide sequence ID" value="NZ_MLCO01000016.1"/>
</dbReference>
<dbReference type="Gene3D" id="3.90.226.10">
    <property type="entry name" value="2-enoyl-CoA Hydratase, Chain A, domain 1"/>
    <property type="match status" value="1"/>
</dbReference>
<dbReference type="AlphaFoldDB" id="A0A1V2H780"/>
<reference evidence="2 3" key="1">
    <citation type="submission" date="2016-10" db="EMBL/GenBank/DDBJ databases">
        <title>Draft Genome sequence of Roseomonas sp. strain M3.</title>
        <authorList>
            <person name="Subhash Y."/>
            <person name="Lee S."/>
        </authorList>
    </citation>
    <scope>NUCLEOTIDE SEQUENCE [LARGE SCALE GENOMIC DNA]</scope>
    <source>
        <strain evidence="2 3">M3</strain>
    </source>
</reference>
<dbReference type="InterPro" id="IPR014748">
    <property type="entry name" value="Enoyl-CoA_hydra_C"/>
</dbReference>
<evidence type="ECO:0008006" key="4">
    <source>
        <dbReference type="Google" id="ProtNLM"/>
    </source>
</evidence>
<dbReference type="InterPro" id="IPR001753">
    <property type="entry name" value="Enoyl-CoA_hydra/iso"/>
</dbReference>
<dbReference type="EMBL" id="MLCO01000016">
    <property type="protein sequence ID" value="ONG58667.1"/>
    <property type="molecule type" value="Genomic_DNA"/>
</dbReference>
<keyword evidence="3" id="KW-1185">Reference proteome</keyword>
<dbReference type="PANTHER" id="PTHR43459:SF1">
    <property type="entry name" value="EG:BACN32G11.4 PROTEIN"/>
    <property type="match status" value="1"/>
</dbReference>
<comment type="similarity">
    <text evidence="1">Belongs to the enoyl-CoA hydratase/isomerase family.</text>
</comment>
<name>A0A1V2H780_9PROT</name>
<dbReference type="Gene3D" id="1.10.12.10">
    <property type="entry name" value="Lyase 2-enoyl-coa Hydratase, Chain A, domain 2"/>
    <property type="match status" value="1"/>
</dbReference>
<evidence type="ECO:0000313" key="3">
    <source>
        <dbReference type="Proteomes" id="UP000188879"/>
    </source>
</evidence>
<dbReference type="Proteomes" id="UP000188879">
    <property type="component" value="Unassembled WGS sequence"/>
</dbReference>
<evidence type="ECO:0000313" key="2">
    <source>
        <dbReference type="EMBL" id="ONG58667.1"/>
    </source>
</evidence>
<evidence type="ECO:0000256" key="1">
    <source>
        <dbReference type="ARBA" id="ARBA00005254"/>
    </source>
</evidence>
<dbReference type="PANTHER" id="PTHR43459">
    <property type="entry name" value="ENOYL-COA HYDRATASE"/>
    <property type="match status" value="1"/>
</dbReference>
<comment type="caution">
    <text evidence="2">The sequence shown here is derived from an EMBL/GenBank/DDBJ whole genome shotgun (WGS) entry which is preliminary data.</text>
</comment>